<evidence type="ECO:0000313" key="1">
    <source>
        <dbReference type="EMBL" id="MEF2966703.1"/>
    </source>
</evidence>
<dbReference type="PANTHER" id="PTHR34655:SF2">
    <property type="entry name" value="PEROXIREDOXIN FAMILY PROTEIN"/>
    <property type="match status" value="1"/>
</dbReference>
<protein>
    <submittedName>
        <fullName evidence="1">DsrE/DsrF/DrsH-like family protein</fullName>
    </submittedName>
</protein>
<dbReference type="Proteomes" id="UP001306950">
    <property type="component" value="Unassembled WGS sequence"/>
</dbReference>
<sequence>MAEKKLSLLMFSGEYDKAMAGLILANAARDMEMDVTMFFAFWGLMLLRDPDRMNQEDKTVYEKMMAWMTPKGPEQLPLSRMNFSGLGKLMLTEMIEDNEAPKLIHFLKGARKKNVKFYGCKLSVEIMGFKPEEFIPELEIVDAQTYLRDAMESDVQLFI</sequence>
<dbReference type="RefSeq" id="WP_331846915.1">
    <property type="nucleotide sequence ID" value="NZ_JAZHPZ010000005.1"/>
</dbReference>
<organism evidence="1 2">
    <name type="scientific">Paenibacillus haidiansis</name>
    <dbReference type="NCBI Taxonomy" id="1574488"/>
    <lineage>
        <taxon>Bacteria</taxon>
        <taxon>Bacillati</taxon>
        <taxon>Bacillota</taxon>
        <taxon>Bacilli</taxon>
        <taxon>Bacillales</taxon>
        <taxon>Paenibacillaceae</taxon>
        <taxon>Paenibacillus</taxon>
    </lineage>
</organism>
<comment type="caution">
    <text evidence="1">The sequence shown here is derived from an EMBL/GenBank/DDBJ whole genome shotgun (WGS) entry which is preliminary data.</text>
</comment>
<name>A0ABU7VTJ6_9BACL</name>
<dbReference type="InterPro" id="IPR027396">
    <property type="entry name" value="DsrEFH-like"/>
</dbReference>
<dbReference type="PANTHER" id="PTHR34655">
    <property type="entry name" value="CONSERVED WITHIN P. AEROPHILUM"/>
    <property type="match status" value="1"/>
</dbReference>
<proteinExistence type="predicted"/>
<reference evidence="1 2" key="1">
    <citation type="submission" date="2024-02" db="EMBL/GenBank/DDBJ databases">
        <title>A nitrogen-fixing paenibacillus bacterium.</title>
        <authorList>
            <person name="Zhang W.L."/>
            <person name="Chen S.F."/>
        </authorList>
    </citation>
    <scope>NUCLEOTIDE SEQUENCE [LARGE SCALE GENOMIC DNA]</scope>
    <source>
        <strain evidence="1 2">M1</strain>
    </source>
</reference>
<dbReference type="Gene3D" id="3.40.1260.10">
    <property type="entry name" value="DsrEFH-like"/>
    <property type="match status" value="1"/>
</dbReference>
<dbReference type="Pfam" id="PF13686">
    <property type="entry name" value="DrsE_2"/>
    <property type="match status" value="1"/>
</dbReference>
<dbReference type="SUPFAM" id="SSF75169">
    <property type="entry name" value="DsrEFH-like"/>
    <property type="match status" value="1"/>
</dbReference>
<dbReference type="EMBL" id="JAZHPZ010000005">
    <property type="protein sequence ID" value="MEF2966703.1"/>
    <property type="molecule type" value="Genomic_DNA"/>
</dbReference>
<gene>
    <name evidence="1" type="ORF">V3851_12755</name>
</gene>
<dbReference type="InterPro" id="IPR032836">
    <property type="entry name" value="DsrE2-like"/>
</dbReference>
<evidence type="ECO:0000313" key="2">
    <source>
        <dbReference type="Proteomes" id="UP001306950"/>
    </source>
</evidence>
<keyword evidence="2" id="KW-1185">Reference proteome</keyword>
<accession>A0ABU7VTJ6</accession>